<feature type="transmembrane region" description="Helical" evidence="9">
    <location>
        <begin position="156"/>
        <end position="173"/>
    </location>
</feature>
<evidence type="ECO:0000256" key="6">
    <source>
        <dbReference type="ARBA" id="ARBA00022692"/>
    </source>
</evidence>
<evidence type="ECO:0000256" key="3">
    <source>
        <dbReference type="ARBA" id="ARBA00006263"/>
    </source>
</evidence>
<feature type="transmembrane region" description="Helical" evidence="9">
    <location>
        <begin position="288"/>
        <end position="310"/>
    </location>
</feature>
<name>A0A8J6YZ99_9RHOB</name>
<dbReference type="EMBL" id="JACVXA010000031">
    <property type="protein sequence ID" value="MBE3638751.1"/>
    <property type="molecule type" value="Genomic_DNA"/>
</dbReference>
<evidence type="ECO:0000256" key="5">
    <source>
        <dbReference type="ARBA" id="ARBA00022573"/>
    </source>
</evidence>
<evidence type="ECO:0000313" key="11">
    <source>
        <dbReference type="Proteomes" id="UP000609121"/>
    </source>
</evidence>
<proteinExistence type="inferred from homology"/>
<keyword evidence="4 9" id="KW-1003">Cell membrane</keyword>
<evidence type="ECO:0000256" key="7">
    <source>
        <dbReference type="ARBA" id="ARBA00022989"/>
    </source>
</evidence>
<comment type="caution">
    <text evidence="10">The sequence shown here is derived from an EMBL/GenBank/DDBJ whole genome shotgun (WGS) entry which is preliminary data.</text>
</comment>
<dbReference type="UniPathway" id="UPA00148"/>
<evidence type="ECO:0000256" key="8">
    <source>
        <dbReference type="ARBA" id="ARBA00023136"/>
    </source>
</evidence>
<evidence type="ECO:0000256" key="2">
    <source>
        <dbReference type="ARBA" id="ARBA00004953"/>
    </source>
</evidence>
<comment type="pathway">
    <text evidence="2 9">Cofactor biosynthesis; adenosylcobalamin biosynthesis.</text>
</comment>
<dbReference type="RefSeq" id="WP_193182676.1">
    <property type="nucleotide sequence ID" value="NZ_JACVXA010000031.1"/>
</dbReference>
<sequence>MIATQAACLALALLLDALLGEPDALWRRIPHPAVLMGRAVAGLDRRWNRGTARRARGIAALAVLAGGAAGLGAVIEALPGGTLWSVLLAAVLLAQKSLCQHVAAVADALDRGLPEGRRAVAMIVGRDTREMDGPAIARGAIESAAENLSDGIVAPAFWYLLLGLPGILAYKAVNTADSMIGYRTERHAAFGWAAARFDDLVNLVPARLTAGLIVILWRLWPRLGPILAEARRHRSPNAGWPEAAAARALGVALSGPRSYEGRMRDYPFVNPGGRHAIGAAEIRASVALLWRVWAALLGLVLLIAAIALAIA</sequence>
<keyword evidence="11" id="KW-1185">Reference proteome</keyword>
<protein>
    <recommendedName>
        <fullName evidence="9">Cobalamin biosynthesis protein CobD</fullName>
    </recommendedName>
</protein>
<dbReference type="AlphaFoldDB" id="A0A8J6YZ99"/>
<evidence type="ECO:0000256" key="9">
    <source>
        <dbReference type="HAMAP-Rule" id="MF_00024"/>
    </source>
</evidence>
<evidence type="ECO:0000256" key="1">
    <source>
        <dbReference type="ARBA" id="ARBA00004651"/>
    </source>
</evidence>
<keyword evidence="5 9" id="KW-0169">Cobalamin biosynthesis</keyword>
<feature type="transmembrane region" description="Helical" evidence="9">
    <location>
        <begin position="59"/>
        <end position="78"/>
    </location>
</feature>
<dbReference type="NCBIfam" id="TIGR00380">
    <property type="entry name" value="cobal_cbiB"/>
    <property type="match status" value="1"/>
</dbReference>
<comment type="function">
    <text evidence="9">Converts cobyric acid to cobinamide by the addition of aminopropanol on the F carboxylic group.</text>
</comment>
<dbReference type="GO" id="GO:0015420">
    <property type="term" value="F:ABC-type vitamin B12 transporter activity"/>
    <property type="evidence" value="ECO:0007669"/>
    <property type="project" value="UniProtKB-UniRule"/>
</dbReference>
<organism evidence="10 11">
    <name type="scientific">Mangrovicoccus algicola</name>
    <dbReference type="NCBI Taxonomy" id="2771008"/>
    <lineage>
        <taxon>Bacteria</taxon>
        <taxon>Pseudomonadati</taxon>
        <taxon>Pseudomonadota</taxon>
        <taxon>Alphaproteobacteria</taxon>
        <taxon>Rhodobacterales</taxon>
        <taxon>Paracoccaceae</taxon>
        <taxon>Mangrovicoccus</taxon>
    </lineage>
</organism>
<reference evidence="10" key="1">
    <citation type="submission" date="2020-09" db="EMBL/GenBank/DDBJ databases">
        <title>A novel bacterium of genus Mangrovicoccus, isolated from South China Sea.</title>
        <authorList>
            <person name="Huang H."/>
            <person name="Mo K."/>
            <person name="Hu Y."/>
        </authorList>
    </citation>
    <scope>NUCLEOTIDE SEQUENCE</scope>
    <source>
        <strain evidence="10">HB182678</strain>
    </source>
</reference>
<dbReference type="PANTHER" id="PTHR34308">
    <property type="entry name" value="COBALAMIN BIOSYNTHESIS PROTEIN CBIB"/>
    <property type="match status" value="1"/>
</dbReference>
<gene>
    <name evidence="9" type="primary">cobD</name>
    <name evidence="10" type="ORF">ICN82_11090</name>
</gene>
<evidence type="ECO:0000313" key="10">
    <source>
        <dbReference type="EMBL" id="MBE3638751.1"/>
    </source>
</evidence>
<accession>A0A8J6YZ99</accession>
<dbReference type="GO" id="GO:0009236">
    <property type="term" value="P:cobalamin biosynthetic process"/>
    <property type="evidence" value="ECO:0007669"/>
    <property type="project" value="UniProtKB-UniRule"/>
</dbReference>
<dbReference type="GO" id="GO:0005886">
    <property type="term" value="C:plasma membrane"/>
    <property type="evidence" value="ECO:0007669"/>
    <property type="project" value="UniProtKB-SubCell"/>
</dbReference>
<comment type="similarity">
    <text evidence="3 9">Belongs to the CobD/CbiB family.</text>
</comment>
<dbReference type="Proteomes" id="UP000609121">
    <property type="component" value="Unassembled WGS sequence"/>
</dbReference>
<dbReference type="PANTHER" id="PTHR34308:SF1">
    <property type="entry name" value="COBALAMIN BIOSYNTHESIS PROTEIN CBIB"/>
    <property type="match status" value="1"/>
</dbReference>
<keyword evidence="8 9" id="KW-0472">Membrane</keyword>
<keyword evidence="7 9" id="KW-1133">Transmembrane helix</keyword>
<evidence type="ECO:0000256" key="4">
    <source>
        <dbReference type="ARBA" id="ARBA00022475"/>
    </source>
</evidence>
<comment type="subcellular location">
    <subcellularLocation>
        <location evidence="1 9">Cell membrane</location>
        <topology evidence="1 9">Multi-pass membrane protein</topology>
    </subcellularLocation>
</comment>
<dbReference type="InterPro" id="IPR004485">
    <property type="entry name" value="Cobalamin_biosynth_CobD/CbiB"/>
</dbReference>
<dbReference type="HAMAP" id="MF_00024">
    <property type="entry name" value="CobD_CbiB"/>
    <property type="match status" value="1"/>
</dbReference>
<dbReference type="GO" id="GO:0048472">
    <property type="term" value="F:threonine-phosphate decarboxylase activity"/>
    <property type="evidence" value="ECO:0007669"/>
    <property type="project" value="InterPro"/>
</dbReference>
<keyword evidence="6 9" id="KW-0812">Transmembrane</keyword>
<comment type="caution">
    <text evidence="9">Lacks conserved residue(s) required for the propagation of feature annotation.</text>
</comment>
<dbReference type="Pfam" id="PF03186">
    <property type="entry name" value="CobD_Cbib"/>
    <property type="match status" value="1"/>
</dbReference>